<evidence type="ECO:0000313" key="3">
    <source>
        <dbReference type="Proteomes" id="UP000179769"/>
    </source>
</evidence>
<reference evidence="3" key="1">
    <citation type="submission" date="2016-07" db="EMBL/GenBank/DDBJ databases">
        <title>Frankia sp. NRRL B-16219 Genome sequencing.</title>
        <authorList>
            <person name="Ghodhbane-Gtari F."/>
            <person name="Swanson E."/>
            <person name="Gueddou A."/>
            <person name="Louati M."/>
            <person name="Nouioui I."/>
            <person name="Hezbri K."/>
            <person name="Abebe-Akele F."/>
            <person name="Simpson S."/>
            <person name="Morris K."/>
            <person name="Thomas K."/>
            <person name="Gtari M."/>
            <person name="Tisa L.S."/>
        </authorList>
    </citation>
    <scope>NUCLEOTIDE SEQUENCE [LARGE SCALE GENOMIC DNA]</scope>
    <source>
        <strain evidence="3">NRRL B-16219</strain>
    </source>
</reference>
<proteinExistence type="predicted"/>
<feature type="region of interest" description="Disordered" evidence="1">
    <location>
        <begin position="1"/>
        <end position="42"/>
    </location>
</feature>
<evidence type="ECO:0000313" key="2">
    <source>
        <dbReference type="EMBL" id="OHV20916.1"/>
    </source>
</evidence>
<dbReference type="AlphaFoldDB" id="A0A1S1PHY4"/>
<comment type="caution">
    <text evidence="2">The sequence shown here is derived from an EMBL/GenBank/DDBJ whole genome shotgun (WGS) entry which is preliminary data.</text>
</comment>
<dbReference type="Proteomes" id="UP000179769">
    <property type="component" value="Unassembled WGS sequence"/>
</dbReference>
<evidence type="ECO:0000256" key="1">
    <source>
        <dbReference type="SAM" id="MobiDB-lite"/>
    </source>
</evidence>
<gene>
    <name evidence="2" type="ORF">BBK14_27625</name>
</gene>
<sequence>MTAWRQALTALQRRARKAPGSMPDAAPADPGAAPAEPCPHPADALVTRRAGSLSRTMVQTCTACGTEWTAQP</sequence>
<name>A0A1S1PHY4_9ACTN</name>
<feature type="compositionally biased region" description="Low complexity" evidence="1">
    <location>
        <begin position="1"/>
        <end position="35"/>
    </location>
</feature>
<dbReference type="RefSeq" id="WP_071066690.1">
    <property type="nucleotide sequence ID" value="NZ_MAXA01000261.1"/>
</dbReference>
<protein>
    <submittedName>
        <fullName evidence="2">Uncharacterized protein</fullName>
    </submittedName>
</protein>
<dbReference type="EMBL" id="MAXA01000261">
    <property type="protein sequence ID" value="OHV20916.1"/>
    <property type="molecule type" value="Genomic_DNA"/>
</dbReference>
<dbReference type="OrthoDB" id="9960340at2"/>
<keyword evidence="3" id="KW-1185">Reference proteome</keyword>
<organism evidence="2 3">
    <name type="scientific">Parafrankia soli</name>
    <dbReference type="NCBI Taxonomy" id="2599596"/>
    <lineage>
        <taxon>Bacteria</taxon>
        <taxon>Bacillati</taxon>
        <taxon>Actinomycetota</taxon>
        <taxon>Actinomycetes</taxon>
        <taxon>Frankiales</taxon>
        <taxon>Frankiaceae</taxon>
        <taxon>Parafrankia</taxon>
    </lineage>
</organism>
<accession>A0A1S1PHY4</accession>